<evidence type="ECO:0000313" key="3">
    <source>
        <dbReference type="Proteomes" id="UP000265926"/>
    </source>
</evidence>
<sequence length="242" mass="27475">MRVEKQKTIRYLKLPFCFDPGKLEKDLAIVSSAAWIQHYNTKDYSGDWSAIPLYAINGDATNIFATSFDSSGVKETAILKECLYFQEVMQAFQFEVTAVRLLRLGAGAVIQPHTDHELGYENGYFRLHVPVVTNPGVKFLLDGDRLRMLPGECWYINANFEHSVSNAGTSDRVHLVVDGIRNEWTDELFFSLAPKENYESESPVESPEMIRRMIEELQHLSEPAAEELLAGLRQKLAMLEAK</sequence>
<dbReference type="Gene3D" id="2.60.120.330">
    <property type="entry name" value="B-lactam Antibiotic, Isopenicillin N Synthase, Chain"/>
    <property type="match status" value="1"/>
</dbReference>
<dbReference type="EMBL" id="QWGR01000023">
    <property type="protein sequence ID" value="RIJ45551.1"/>
    <property type="molecule type" value="Genomic_DNA"/>
</dbReference>
<evidence type="ECO:0000313" key="2">
    <source>
        <dbReference type="EMBL" id="RIJ45551.1"/>
    </source>
</evidence>
<feature type="domain" description="Aspartyl/asparaginy/proline hydroxylase" evidence="1">
    <location>
        <begin position="36"/>
        <end position="181"/>
    </location>
</feature>
<gene>
    <name evidence="2" type="ORF">D1614_22500</name>
</gene>
<dbReference type="InterPro" id="IPR007803">
    <property type="entry name" value="Asp/Arg/Pro-Hydrxlase"/>
</dbReference>
<dbReference type="OrthoDB" id="1441538at2"/>
<dbReference type="AlphaFoldDB" id="A0A399SSX5"/>
<accession>A0A399SSX5</accession>
<keyword evidence="3" id="KW-1185">Reference proteome</keyword>
<dbReference type="CDD" id="cd02208">
    <property type="entry name" value="cupin_RmlC-like"/>
    <property type="match status" value="1"/>
</dbReference>
<name>A0A399SSX5_9BACT</name>
<comment type="caution">
    <text evidence="2">The sequence shown here is derived from an EMBL/GenBank/DDBJ whole genome shotgun (WGS) entry which is preliminary data.</text>
</comment>
<reference evidence="2 3" key="1">
    <citation type="submission" date="2018-08" db="EMBL/GenBank/DDBJ databases">
        <title>Pallidiluteibacterium maritimus gen. nov., sp. nov., isolated from coastal sediment.</title>
        <authorList>
            <person name="Zhou L.Y."/>
        </authorList>
    </citation>
    <scope>NUCLEOTIDE SEQUENCE [LARGE SCALE GENOMIC DNA]</scope>
    <source>
        <strain evidence="2 3">XSD2</strain>
    </source>
</reference>
<organism evidence="2 3">
    <name type="scientific">Maribellus luteus</name>
    <dbReference type="NCBI Taxonomy" id="2305463"/>
    <lineage>
        <taxon>Bacteria</taxon>
        <taxon>Pseudomonadati</taxon>
        <taxon>Bacteroidota</taxon>
        <taxon>Bacteroidia</taxon>
        <taxon>Marinilabiliales</taxon>
        <taxon>Prolixibacteraceae</taxon>
        <taxon>Maribellus</taxon>
    </lineage>
</organism>
<dbReference type="InterPro" id="IPR027443">
    <property type="entry name" value="IPNS-like_sf"/>
</dbReference>
<evidence type="ECO:0000259" key="1">
    <source>
        <dbReference type="Pfam" id="PF05118"/>
    </source>
</evidence>
<dbReference type="Proteomes" id="UP000265926">
    <property type="component" value="Unassembled WGS sequence"/>
</dbReference>
<dbReference type="Pfam" id="PF05118">
    <property type="entry name" value="Asp_Arg_Hydrox"/>
    <property type="match status" value="1"/>
</dbReference>
<protein>
    <submittedName>
        <fullName evidence="2">Aspartyl/asparaginyl beta-hydroxylase domain-containing protein</fullName>
    </submittedName>
</protein>
<dbReference type="SUPFAM" id="SSF51197">
    <property type="entry name" value="Clavaminate synthase-like"/>
    <property type="match status" value="1"/>
</dbReference>
<proteinExistence type="predicted"/>